<dbReference type="PROSITE" id="PS50994">
    <property type="entry name" value="INTEGRASE"/>
    <property type="match status" value="1"/>
</dbReference>
<reference evidence="2 3" key="1">
    <citation type="journal article" date="2008" name="Appl. Environ. Microbiol.">
        <title>Hydrogenomics of the extremely thermophilic bacterium Caldicellulosiruptor saccharolyticus.</title>
        <authorList>
            <person name="van de Werken H.J."/>
            <person name="Verhaart M.R."/>
            <person name="VanFossen A.L."/>
            <person name="Willquist K."/>
            <person name="Lewis D.L."/>
            <person name="Nichols J.D."/>
            <person name="Goorissen H.P."/>
            <person name="Mongodin E.F."/>
            <person name="Nelson K.E."/>
            <person name="van Niel E.W."/>
            <person name="Stams A.J."/>
            <person name="Ward D.E."/>
            <person name="de Vos W.M."/>
            <person name="van der Oost J."/>
            <person name="Kelly R.M."/>
            <person name="Kengen S.W."/>
        </authorList>
    </citation>
    <scope>NUCLEOTIDE SEQUENCE [LARGE SCALE GENOMIC DNA]</scope>
    <source>
        <strain evidence="3">ATCC 43494 / DSM 8903 / Tp8T 6331</strain>
    </source>
</reference>
<dbReference type="KEGG" id="csc:Csac_0473"/>
<organism evidence="2 3">
    <name type="scientific">Caldicellulosiruptor saccharolyticus (strain ATCC 43494 / DSM 8903 / Tp8T 6331)</name>
    <dbReference type="NCBI Taxonomy" id="351627"/>
    <lineage>
        <taxon>Bacteria</taxon>
        <taxon>Bacillati</taxon>
        <taxon>Bacillota</taxon>
        <taxon>Bacillota incertae sedis</taxon>
        <taxon>Caldicellulosiruptorales</taxon>
        <taxon>Caldicellulosiruptoraceae</taxon>
        <taxon>Caldicellulosiruptor</taxon>
    </lineage>
</organism>
<proteinExistence type="predicted"/>
<dbReference type="Pfam" id="PF00665">
    <property type="entry name" value="rve"/>
    <property type="match status" value="1"/>
</dbReference>
<dbReference type="InterPro" id="IPR001584">
    <property type="entry name" value="Integrase_cat-core"/>
</dbReference>
<dbReference type="SUPFAM" id="SSF53098">
    <property type="entry name" value="Ribonuclease H-like"/>
    <property type="match status" value="1"/>
</dbReference>
<evidence type="ECO:0000313" key="3">
    <source>
        <dbReference type="Proteomes" id="UP000000256"/>
    </source>
</evidence>
<dbReference type="InterPro" id="IPR009057">
    <property type="entry name" value="Homeodomain-like_sf"/>
</dbReference>
<dbReference type="Gene3D" id="3.30.420.10">
    <property type="entry name" value="Ribonuclease H-like superfamily/Ribonuclease H"/>
    <property type="match status" value="1"/>
</dbReference>
<dbReference type="eggNOG" id="COG4584">
    <property type="taxonomic scope" value="Bacteria"/>
</dbReference>
<accession>A4XGS6</accession>
<dbReference type="SUPFAM" id="SSF46689">
    <property type="entry name" value="Homeodomain-like"/>
    <property type="match status" value="1"/>
</dbReference>
<sequence length="473" mass="54963">MLGVAMHTTIYTLFKQGYNKSQIARLLNVDRKTVRKVIQDIEQKGEVERKSKNSVLDNYRQFIEAKVNKGLSAKKIYQTLQAEFGFEGSYSNVRRYVQKIKQKIANSKVYMVLTTLPAEEAQVDFGYIGKIKVDGKFKKAWVFTMVLSYSRYMYAEIVFDQTVETFIQCHKNAFKYFGGVVEVVKIDNLKAGVLNVDFYEAQIQKDYASFASHYGFLPQPCRVYTPTDKGKVESTVKYIKQNCFSGEEFKDIDEAREHLKNWLDDVANVRVHGTTKKVPKEVFLLEEKEKLIALPIEEYHISKSSIHKVTTNCHLIYKGNYYSVPYEYAGYEVEVVEMGKYVTNKEHYPSSKNITTEDILSRQRDKISEIGNWALKFFEEFIKQEGFKKYDYRSISGIIALKERYGAEAVDNACKRALKFGGLSYKVVKNICEKGISDLPEYEDESYINEEITELYRDIREYDKLLKIGELQR</sequence>
<evidence type="ECO:0000259" key="1">
    <source>
        <dbReference type="PROSITE" id="PS50994"/>
    </source>
</evidence>
<feature type="domain" description="Integrase catalytic" evidence="1">
    <location>
        <begin position="113"/>
        <end position="287"/>
    </location>
</feature>
<dbReference type="GO" id="GO:0003676">
    <property type="term" value="F:nucleic acid binding"/>
    <property type="evidence" value="ECO:0007669"/>
    <property type="project" value="InterPro"/>
</dbReference>
<dbReference type="Proteomes" id="UP000000256">
    <property type="component" value="Chromosome"/>
</dbReference>
<dbReference type="InterPro" id="IPR012337">
    <property type="entry name" value="RNaseH-like_sf"/>
</dbReference>
<dbReference type="NCBIfam" id="NF033546">
    <property type="entry name" value="transpos_IS21"/>
    <property type="match status" value="1"/>
</dbReference>
<dbReference type="Gene3D" id="1.10.10.60">
    <property type="entry name" value="Homeodomain-like"/>
    <property type="match status" value="1"/>
</dbReference>
<dbReference type="AlphaFoldDB" id="A4XGS6"/>
<gene>
    <name evidence="2" type="ordered locus">Csac_0473</name>
</gene>
<dbReference type="GO" id="GO:0015074">
    <property type="term" value="P:DNA integration"/>
    <property type="evidence" value="ECO:0007669"/>
    <property type="project" value="InterPro"/>
</dbReference>
<dbReference type="HOGENOM" id="CLU_020626_11_2_9"/>
<dbReference type="STRING" id="351627.Csac_0473"/>
<name>A4XGS6_CALS8</name>
<protein>
    <submittedName>
        <fullName evidence="2">Integrase, catalytic region</fullName>
    </submittedName>
</protein>
<dbReference type="InterPro" id="IPR036397">
    <property type="entry name" value="RNaseH_sf"/>
</dbReference>
<keyword evidence="3" id="KW-1185">Reference proteome</keyword>
<evidence type="ECO:0000313" key="2">
    <source>
        <dbReference type="EMBL" id="ABP66111.2"/>
    </source>
</evidence>
<dbReference type="PANTHER" id="PTHR35004">
    <property type="entry name" value="TRANSPOSASE RV3428C-RELATED"/>
    <property type="match status" value="1"/>
</dbReference>
<dbReference type="EMBL" id="CP000679">
    <property type="protein sequence ID" value="ABP66111.2"/>
    <property type="molecule type" value="Genomic_DNA"/>
</dbReference>